<name>A0A1B1PAP2_9CAUD</name>
<dbReference type="KEGG" id="vg:29063929"/>
<dbReference type="RefSeq" id="YP_009281732.1">
    <property type="nucleotide sequence ID" value="NC_031032.1"/>
</dbReference>
<protein>
    <submittedName>
        <fullName evidence="1">Uncharacterized protein</fullName>
    </submittedName>
</protein>
<organism evidence="1 2">
    <name type="scientific">Bacillus phage Stitch</name>
    <dbReference type="NCBI Taxonomy" id="1874002"/>
    <lineage>
        <taxon>Viruses</taxon>
        <taxon>Duplodnaviria</taxon>
        <taxon>Heunggongvirae</taxon>
        <taxon>Uroviricota</taxon>
        <taxon>Caudoviricetes</taxon>
        <taxon>Salasmaviridae</taxon>
        <taxon>Northropvirinae</taxon>
        <taxon>Claudivirus</taxon>
        <taxon>Claudivirus stitch</taxon>
    </lineage>
</organism>
<sequence length="62" mass="7243">MVYCSHLLYFGFKVFKVFKVFKIFGEKKKALLDKPERRILGELKDKAKYGRPESSKELKDGG</sequence>
<evidence type="ECO:0000313" key="1">
    <source>
        <dbReference type="EMBL" id="ANT41219.1"/>
    </source>
</evidence>
<proteinExistence type="predicted"/>
<dbReference type="Proteomes" id="UP000201988">
    <property type="component" value="Segment"/>
</dbReference>
<evidence type="ECO:0000313" key="2">
    <source>
        <dbReference type="Proteomes" id="UP000201988"/>
    </source>
</evidence>
<dbReference type="EMBL" id="KX349901">
    <property type="protein sequence ID" value="ANT41219.1"/>
    <property type="molecule type" value="Genomic_DNA"/>
</dbReference>
<gene>
    <name evidence="1" type="ORF">STITCH_20</name>
</gene>
<keyword evidence="2" id="KW-1185">Reference proteome</keyword>
<accession>A0A1B1PAP2</accession>
<dbReference type="GeneID" id="29063929"/>
<reference evidence="2" key="1">
    <citation type="submission" date="2016-05" db="EMBL/GenBank/DDBJ databases">
        <authorList>
            <person name="Brouilette A.K."/>
            <person name="Todd E.A."/>
            <person name="Brooke A."/>
            <person name="Cochran E."/>
            <person name="Alali E.A."/>
            <person name="Alhouri R.A."/>
            <person name="Bannister J.W."/>
            <person name="Churchin D.C."/>
            <person name="Colclough C.L."/>
            <person name="Gibbs D.R."/>
            <person name="Graca A.E."/>
            <person name="Helton M.C."/>
            <person name="Hoerster J.O."/>
            <person name="Irvin A.N."/>
            <person name="Johnson S."/>
            <person name="Kasprzak M.L."/>
            <person name="Marchese A.R."/>
            <person name="Minahan N.T."/>
            <person name="Sauder A.B."/>
            <person name="Straub J.C."/>
            <person name="Torres C.T."/>
            <person name="Scott C.M."/>
            <person name="Temple L.M."/>
        </authorList>
    </citation>
    <scope>NUCLEOTIDE SEQUENCE [LARGE SCALE GENOMIC DNA]</scope>
</reference>